<gene>
    <name evidence="2" type="ORF">HXX08_15585</name>
    <name evidence="3" type="ORF">OZ401_002798</name>
</gene>
<reference evidence="3" key="2">
    <citation type="journal article" date="2024" name="Nature">
        <title>Anoxygenic phototroph of the Chloroflexota uses a type I reaction centre.</title>
        <authorList>
            <person name="Tsuji J.M."/>
            <person name="Shaw N.A."/>
            <person name="Nagashima S."/>
            <person name="Venkiteswaran J.J."/>
            <person name="Schiff S.L."/>
            <person name="Watanabe T."/>
            <person name="Fukui M."/>
            <person name="Hanada S."/>
            <person name="Tank M."/>
            <person name="Neufeld J.D."/>
        </authorList>
    </citation>
    <scope>NUCLEOTIDE SEQUENCE</scope>
    <source>
        <strain evidence="3">L227-S17</strain>
    </source>
</reference>
<organism evidence="2 4">
    <name type="scientific">Candidatus Chlorohelix allophototropha</name>
    <dbReference type="NCBI Taxonomy" id="3003348"/>
    <lineage>
        <taxon>Bacteria</taxon>
        <taxon>Bacillati</taxon>
        <taxon>Chloroflexota</taxon>
        <taxon>Chloroflexia</taxon>
        <taxon>Candidatus Chloroheliales</taxon>
        <taxon>Candidatus Chloroheliaceae</taxon>
        <taxon>Candidatus Chlorohelix</taxon>
    </lineage>
</organism>
<evidence type="ECO:0000313" key="4">
    <source>
        <dbReference type="Proteomes" id="UP000521676"/>
    </source>
</evidence>
<protein>
    <submittedName>
        <fullName evidence="2">Uncharacterized protein</fullName>
    </submittedName>
</protein>
<keyword evidence="1" id="KW-1133">Transmembrane helix</keyword>
<feature type="transmembrane region" description="Helical" evidence="1">
    <location>
        <begin position="345"/>
        <end position="364"/>
    </location>
</feature>
<reference evidence="2 4" key="1">
    <citation type="submission" date="2020-06" db="EMBL/GenBank/DDBJ databases">
        <title>Anoxygenic phototrophic Chloroflexota member uses a Type I reaction center.</title>
        <authorList>
            <person name="Tsuji J.M."/>
            <person name="Shaw N.A."/>
            <person name="Nagashima S."/>
            <person name="Venkiteswaran J."/>
            <person name="Schiff S.L."/>
            <person name="Hanada S."/>
            <person name="Tank M."/>
            <person name="Neufeld J.D."/>
        </authorList>
    </citation>
    <scope>NUCLEOTIDE SEQUENCE [LARGE SCALE GENOMIC DNA]</scope>
    <source>
        <strain evidence="2">L227-S17</strain>
    </source>
</reference>
<name>A0A8T7M5D1_9CHLR</name>
<accession>A0A8T7M5D1</accession>
<evidence type="ECO:0000313" key="2">
    <source>
        <dbReference type="EMBL" id="NWJ47284.1"/>
    </source>
</evidence>
<proteinExistence type="predicted"/>
<dbReference type="Proteomes" id="UP001431572">
    <property type="component" value="Chromosome 2"/>
</dbReference>
<keyword evidence="1" id="KW-0812">Transmembrane</keyword>
<sequence>MAENNIEIRNAIDSFEIDQARKLLRDAFKQNPDGETYYLASLVAISESQKKSFLEKAIELDPFHEEAHRTLENKTVTLDKPVIPDRKEDKSAAILRQVKEEATRNLEQVTDSKVVPLKPDDQRLDMLVQIQNGEQLYITGTVVSTERYNLFTIPHVKGMVCASVPPSANLIMIARTPNEKWFNVIYTSTIGQNVLGWIQSPAIEKISLLEKEVNLLDLPITNFEYNNRDEVVELLKRDRKPWLIPLRIILGIITAFLAIIGIALVSTESSYSYYSERYYSTGNGTAGVVVLVIAALFLVGFILTFTAFKGIRFPKLERERINRIRRSKQSEGENRREDMFNAAKIAAGVAATGLAATVGVKALFKSMPTKTESTSNLNVNIRDQR</sequence>
<dbReference type="RefSeq" id="WP_341471087.1">
    <property type="nucleotide sequence ID" value="NZ_CP128400.1"/>
</dbReference>
<feature type="transmembrane region" description="Helical" evidence="1">
    <location>
        <begin position="244"/>
        <end position="265"/>
    </location>
</feature>
<evidence type="ECO:0000313" key="3">
    <source>
        <dbReference type="EMBL" id="WJW69202.1"/>
    </source>
</evidence>
<feature type="transmembrane region" description="Helical" evidence="1">
    <location>
        <begin position="285"/>
        <end position="308"/>
    </location>
</feature>
<keyword evidence="5" id="KW-1185">Reference proteome</keyword>
<evidence type="ECO:0000313" key="5">
    <source>
        <dbReference type="Proteomes" id="UP001431572"/>
    </source>
</evidence>
<dbReference type="EMBL" id="CP128400">
    <property type="protein sequence ID" value="WJW69202.1"/>
    <property type="molecule type" value="Genomic_DNA"/>
</dbReference>
<dbReference type="AlphaFoldDB" id="A0A8T7M5D1"/>
<dbReference type="Proteomes" id="UP000521676">
    <property type="component" value="Unassembled WGS sequence"/>
</dbReference>
<keyword evidence="1" id="KW-0472">Membrane</keyword>
<dbReference type="EMBL" id="JACATZ010000003">
    <property type="protein sequence ID" value="NWJ47284.1"/>
    <property type="molecule type" value="Genomic_DNA"/>
</dbReference>
<evidence type="ECO:0000256" key="1">
    <source>
        <dbReference type="SAM" id="Phobius"/>
    </source>
</evidence>